<gene>
    <name evidence="5" type="ORF">EW145_g8022</name>
</gene>
<dbReference type="GO" id="GO:0008840">
    <property type="term" value="F:4-hydroxy-tetrahydrodipicolinate synthase activity"/>
    <property type="evidence" value="ECO:0007669"/>
    <property type="project" value="TreeGrafter"/>
</dbReference>
<dbReference type="Gene3D" id="3.20.20.70">
    <property type="entry name" value="Aldolase class I"/>
    <property type="match status" value="1"/>
</dbReference>
<evidence type="ECO:0000256" key="1">
    <source>
        <dbReference type="ARBA" id="ARBA00023239"/>
    </source>
</evidence>
<dbReference type="AlphaFoldDB" id="A0A4S4KB54"/>
<dbReference type="SMART" id="SM01130">
    <property type="entry name" value="DHDPS"/>
    <property type="match status" value="1"/>
</dbReference>
<name>A0A4S4KB54_9AGAM</name>
<evidence type="ECO:0000313" key="6">
    <source>
        <dbReference type="Proteomes" id="UP000308199"/>
    </source>
</evidence>
<dbReference type="OrthoDB" id="191315at2759"/>
<dbReference type="SUPFAM" id="SSF51569">
    <property type="entry name" value="Aldolase"/>
    <property type="match status" value="1"/>
</dbReference>
<dbReference type="PANTHER" id="PTHR12128">
    <property type="entry name" value="DIHYDRODIPICOLINATE SYNTHASE"/>
    <property type="match status" value="1"/>
</dbReference>
<dbReference type="InterPro" id="IPR013785">
    <property type="entry name" value="Aldolase_TIM"/>
</dbReference>
<dbReference type="PRINTS" id="PR00146">
    <property type="entry name" value="DHPICSNTHASE"/>
</dbReference>
<proteinExistence type="inferred from homology"/>
<comment type="caution">
    <text evidence="5">The sequence shown here is derived from an EMBL/GenBank/DDBJ whole genome shotgun (WGS) entry which is preliminary data.</text>
</comment>
<keyword evidence="1 2" id="KW-0456">Lyase</keyword>
<evidence type="ECO:0008006" key="7">
    <source>
        <dbReference type="Google" id="ProtNLM"/>
    </source>
</evidence>
<evidence type="ECO:0000256" key="4">
    <source>
        <dbReference type="PIRSR" id="PIRSR001365-2"/>
    </source>
</evidence>
<evidence type="ECO:0000256" key="2">
    <source>
        <dbReference type="PIRNR" id="PIRNR001365"/>
    </source>
</evidence>
<evidence type="ECO:0000256" key="3">
    <source>
        <dbReference type="PIRSR" id="PIRSR001365-1"/>
    </source>
</evidence>
<sequence length="312" mass="33248">MSKSAPPPPGIYVPAVVFLNENDELDIPTIRAHILRLAKGGVTGILVQGSNGEAQHLSHAERSLALRTTRETLDANGFKDTIVIAGTGAQSTRETIELCREAKEAGASHALVLSPSTWLPHMTKENIIRFHRAVADSSPIPTMIYNFPVVTAGIDLDSDTIATLAKHPNIVGTKLSCGNVGKLHRLTSTLPASEFAVFPGTSEVFVPSLLVGGAGVIGASVNLLPKVHSRLYQLWKEGNTEEALKIQALLVHGDWIVKQIGGIGGLKAIITKEFGYGSGRVRGPLVPVTQEKVDALAQTKLAELLAMEKDNI</sequence>
<keyword evidence="6" id="KW-1185">Reference proteome</keyword>
<dbReference type="Proteomes" id="UP000308199">
    <property type="component" value="Unassembled WGS sequence"/>
</dbReference>
<dbReference type="PIRSF" id="PIRSF001365">
    <property type="entry name" value="DHDPS"/>
    <property type="match status" value="1"/>
</dbReference>
<accession>A0A4S4KB54</accession>
<dbReference type="InterPro" id="IPR002220">
    <property type="entry name" value="DapA-like"/>
</dbReference>
<reference evidence="5 6" key="1">
    <citation type="submission" date="2019-02" db="EMBL/GenBank/DDBJ databases">
        <title>Genome sequencing of the rare red list fungi Phellinidium pouzarii.</title>
        <authorList>
            <person name="Buettner E."/>
            <person name="Kellner H."/>
        </authorList>
    </citation>
    <scope>NUCLEOTIDE SEQUENCE [LARGE SCALE GENOMIC DNA]</scope>
    <source>
        <strain evidence="5 6">DSM 108285</strain>
    </source>
</reference>
<evidence type="ECO:0000313" key="5">
    <source>
        <dbReference type="EMBL" id="THG95093.1"/>
    </source>
</evidence>
<dbReference type="CDD" id="cd00408">
    <property type="entry name" value="DHDPS-like"/>
    <property type="match status" value="1"/>
</dbReference>
<organism evidence="5 6">
    <name type="scientific">Phellinidium pouzarii</name>
    <dbReference type="NCBI Taxonomy" id="167371"/>
    <lineage>
        <taxon>Eukaryota</taxon>
        <taxon>Fungi</taxon>
        <taxon>Dikarya</taxon>
        <taxon>Basidiomycota</taxon>
        <taxon>Agaricomycotina</taxon>
        <taxon>Agaricomycetes</taxon>
        <taxon>Hymenochaetales</taxon>
        <taxon>Hymenochaetaceae</taxon>
        <taxon>Phellinidium</taxon>
    </lineage>
</organism>
<dbReference type="PANTHER" id="PTHR12128:SF66">
    <property type="entry name" value="4-HYDROXY-2-OXOGLUTARATE ALDOLASE, MITOCHONDRIAL"/>
    <property type="match status" value="1"/>
</dbReference>
<dbReference type="Pfam" id="PF00701">
    <property type="entry name" value="DHDPS"/>
    <property type="match status" value="1"/>
</dbReference>
<comment type="similarity">
    <text evidence="2">Belongs to the DapA family.</text>
</comment>
<feature type="binding site" evidence="4">
    <location>
        <position position="217"/>
    </location>
    <ligand>
        <name>pyruvate</name>
        <dbReference type="ChEBI" id="CHEBI:15361"/>
    </ligand>
</feature>
<dbReference type="EMBL" id="SGPK01001016">
    <property type="protein sequence ID" value="THG95093.1"/>
    <property type="molecule type" value="Genomic_DNA"/>
</dbReference>
<feature type="active site" description="Schiff-base intermediate with substrate" evidence="3">
    <location>
        <position position="174"/>
    </location>
</feature>
<protein>
    <recommendedName>
        <fullName evidence="7">4-hydroxy-tetrahydrodipicolinate synthase</fullName>
    </recommendedName>
</protein>
<feature type="active site" description="Proton donor/acceptor" evidence="3">
    <location>
        <position position="145"/>
    </location>
</feature>